<comment type="caution">
    <text evidence="2">The sequence shown here is derived from an EMBL/GenBank/DDBJ whole genome shotgun (WGS) entry which is preliminary data.</text>
</comment>
<gene>
    <name evidence="2" type="ORF">T10_5655</name>
</gene>
<proteinExistence type="predicted"/>
<organism evidence="2 3">
    <name type="scientific">Trichinella papuae</name>
    <dbReference type="NCBI Taxonomy" id="268474"/>
    <lineage>
        <taxon>Eukaryota</taxon>
        <taxon>Metazoa</taxon>
        <taxon>Ecdysozoa</taxon>
        <taxon>Nematoda</taxon>
        <taxon>Enoplea</taxon>
        <taxon>Dorylaimia</taxon>
        <taxon>Trichinellida</taxon>
        <taxon>Trichinellidae</taxon>
        <taxon>Trichinella</taxon>
    </lineage>
</organism>
<dbReference type="InterPro" id="IPR013103">
    <property type="entry name" value="RVT_2"/>
</dbReference>
<evidence type="ECO:0000313" key="3">
    <source>
        <dbReference type="Proteomes" id="UP000054843"/>
    </source>
</evidence>
<evidence type="ECO:0000259" key="1">
    <source>
        <dbReference type="Pfam" id="PF07727"/>
    </source>
</evidence>
<accession>A0A0V1M338</accession>
<feature type="domain" description="Reverse transcriptase Ty1/copia-type" evidence="1">
    <location>
        <begin position="195"/>
        <end position="252"/>
    </location>
</feature>
<feature type="non-terminal residue" evidence="2">
    <location>
        <position position="252"/>
    </location>
</feature>
<sequence length="252" mass="29216">LPEQGRRNWAVNLNWLRHLLEELRIASADAYEIEYQISMTGRLYLETEALQTELEQNLEEEEMRRASEDWSSYRKTFRQRRAKARALIRQLQRVQEDEPTGADHASLLGQSARIGNGKLPELRLPQFSGEYLRCLTALGEDPFSGSFPVNEALLPVIKENFPLALQREWDFMKRKNSALTEEETLEGTDANKWKDANDGEVSKYKARLVAKRYSQRAEIDYLETFEPAVRYESARTLLAIAADEDLEILQFD</sequence>
<dbReference type="Pfam" id="PF07727">
    <property type="entry name" value="RVT_2"/>
    <property type="match status" value="1"/>
</dbReference>
<evidence type="ECO:0000313" key="2">
    <source>
        <dbReference type="EMBL" id="KRZ66159.1"/>
    </source>
</evidence>
<protein>
    <submittedName>
        <fullName evidence="2">Retrovirus-related Pol polyprotein from transposon TNT 1-94</fullName>
    </submittedName>
</protein>
<name>A0A0V1M338_9BILA</name>
<dbReference type="STRING" id="268474.A0A0V1M338"/>
<feature type="non-terminal residue" evidence="2">
    <location>
        <position position="1"/>
    </location>
</feature>
<keyword evidence="3" id="KW-1185">Reference proteome</keyword>
<dbReference type="AlphaFoldDB" id="A0A0V1M338"/>
<reference evidence="2 3" key="1">
    <citation type="submission" date="2015-01" db="EMBL/GenBank/DDBJ databases">
        <title>Evolution of Trichinella species and genotypes.</title>
        <authorList>
            <person name="Korhonen P.K."/>
            <person name="Edoardo P."/>
            <person name="Giuseppe L.R."/>
            <person name="Gasser R.B."/>
        </authorList>
    </citation>
    <scope>NUCLEOTIDE SEQUENCE [LARGE SCALE GENOMIC DNA]</scope>
    <source>
        <strain evidence="2">ISS1980</strain>
    </source>
</reference>
<dbReference type="EMBL" id="JYDO01000261">
    <property type="protein sequence ID" value="KRZ66159.1"/>
    <property type="molecule type" value="Genomic_DNA"/>
</dbReference>
<dbReference type="Proteomes" id="UP000054843">
    <property type="component" value="Unassembled WGS sequence"/>
</dbReference>